<name>A0A3Q3BQC7_KRYMA</name>
<dbReference type="RefSeq" id="XP_017297200.1">
    <property type="nucleotide sequence ID" value="XM_017441711.3"/>
</dbReference>
<dbReference type="InterPro" id="IPR029063">
    <property type="entry name" value="SAM-dependent_MTases_sf"/>
</dbReference>
<dbReference type="RefSeq" id="XP_037836410.1">
    <property type="nucleotide sequence ID" value="XM_037980482.1"/>
</dbReference>
<dbReference type="RefSeq" id="XP_037836411.1">
    <property type="nucleotide sequence ID" value="XM_037980483.1"/>
</dbReference>
<reference evidence="2" key="1">
    <citation type="submission" date="2025-08" db="UniProtKB">
        <authorList>
            <consortium name="Ensembl"/>
        </authorList>
    </citation>
    <scope>IDENTIFICATION</scope>
</reference>
<dbReference type="Proteomes" id="UP000264800">
    <property type="component" value="Unplaced"/>
</dbReference>
<dbReference type="OrthoDB" id="3647at2759"/>
<dbReference type="RefSeq" id="XP_017297203.1">
    <property type="nucleotide sequence ID" value="XM_017441714.3"/>
</dbReference>
<feature type="domain" description="Methyltransferase" evidence="1">
    <location>
        <begin position="66"/>
        <end position="188"/>
    </location>
</feature>
<reference evidence="2" key="2">
    <citation type="submission" date="2025-09" db="UniProtKB">
        <authorList>
            <consortium name="Ensembl"/>
        </authorList>
    </citation>
    <scope>IDENTIFICATION</scope>
</reference>
<dbReference type="Pfam" id="PF13847">
    <property type="entry name" value="Methyltransf_31"/>
    <property type="match status" value="1"/>
</dbReference>
<sequence>MMSDRRKNVDDVQNLLQPHTGLDSERTTKLYNNWAKSYEKDLELLDYQAPQLALDFLIGNLSGNFKEVQVLDVACGSGLVAKMMFELGFRKFVGVDSSKGMLDLAAETGFYQDLRQALLGTEPLPAQTSSGGFDLVILVGGLGVGFIPVSVVRELCKAARAGGLICMAKGNHTGAAEEEYQKTLDEEVRLMEEEGLWSRVAFKQVDGYMVNPYLKTDKKEKIYISGSLYLYKKSSSV</sequence>
<dbReference type="SUPFAM" id="SSF53335">
    <property type="entry name" value="S-adenosyl-L-methionine-dependent methyltransferases"/>
    <property type="match status" value="1"/>
</dbReference>
<organism evidence="2 3">
    <name type="scientific">Kryptolebias marmoratus</name>
    <name type="common">Mangrove killifish</name>
    <name type="synonym">Rivulus marmoratus</name>
    <dbReference type="NCBI Taxonomy" id="37003"/>
    <lineage>
        <taxon>Eukaryota</taxon>
        <taxon>Metazoa</taxon>
        <taxon>Chordata</taxon>
        <taxon>Craniata</taxon>
        <taxon>Vertebrata</taxon>
        <taxon>Euteleostomi</taxon>
        <taxon>Actinopterygii</taxon>
        <taxon>Neopterygii</taxon>
        <taxon>Teleostei</taxon>
        <taxon>Neoteleostei</taxon>
        <taxon>Acanthomorphata</taxon>
        <taxon>Ovalentaria</taxon>
        <taxon>Atherinomorphae</taxon>
        <taxon>Cyprinodontiformes</taxon>
        <taxon>Rivulidae</taxon>
        <taxon>Kryptolebias</taxon>
    </lineage>
</organism>
<protein>
    <submittedName>
        <fullName evidence="2">Methyltransferase-like protein 27</fullName>
    </submittedName>
</protein>
<dbReference type="GeneID" id="108251414"/>
<proteinExistence type="predicted"/>
<dbReference type="GeneTree" id="ENSGT00530000063975"/>
<dbReference type="OMA" id="RTERYME"/>
<evidence type="ECO:0000259" key="1">
    <source>
        <dbReference type="Pfam" id="PF13847"/>
    </source>
</evidence>
<dbReference type="Ensembl" id="ENSKMAT00000028928.1">
    <property type="protein sequence ID" value="ENSKMAP00000028569.1"/>
    <property type="gene ID" value="ENSKMAG00000021186.1"/>
</dbReference>
<dbReference type="KEGG" id="kmr:108251414"/>
<keyword evidence="3" id="KW-1185">Reference proteome</keyword>
<evidence type="ECO:0000313" key="2">
    <source>
        <dbReference type="Ensembl" id="ENSKMAP00000028569.1"/>
    </source>
</evidence>
<dbReference type="RefSeq" id="XP_024858760.1">
    <property type="nucleotide sequence ID" value="XM_025002992.2"/>
</dbReference>
<dbReference type="Gene3D" id="3.40.50.150">
    <property type="entry name" value="Vaccinia Virus protein VP39"/>
    <property type="match status" value="1"/>
</dbReference>
<accession>A0A3Q3BQC7</accession>
<dbReference type="AlphaFoldDB" id="A0A3Q3BQC7"/>
<evidence type="ECO:0000313" key="3">
    <source>
        <dbReference type="Proteomes" id="UP000264800"/>
    </source>
</evidence>
<dbReference type="STRING" id="37003.ENSKMAP00000028569"/>
<dbReference type="RefSeq" id="XP_037836412.1">
    <property type="nucleotide sequence ID" value="XM_037980484.1"/>
</dbReference>
<dbReference type="RefSeq" id="XP_017297204.1">
    <property type="nucleotide sequence ID" value="XM_017441715.3"/>
</dbReference>
<dbReference type="InterPro" id="IPR025714">
    <property type="entry name" value="Methyltranfer_dom"/>
</dbReference>
<dbReference type="CDD" id="cd02440">
    <property type="entry name" value="AdoMet_MTases"/>
    <property type="match status" value="1"/>
</dbReference>